<evidence type="ECO:0000313" key="2">
    <source>
        <dbReference type="Proteomes" id="UP000326565"/>
    </source>
</evidence>
<accession>A0A5N5WR53</accession>
<dbReference type="AlphaFoldDB" id="A0A5N5WR53"/>
<proteinExistence type="predicted"/>
<reference evidence="1 2" key="1">
    <citation type="submission" date="2019-04" db="EMBL/GenBank/DDBJ databases">
        <title>Friends and foes A comparative genomics study of 23 Aspergillus species from section Flavi.</title>
        <authorList>
            <consortium name="DOE Joint Genome Institute"/>
            <person name="Kjaerbolling I."/>
            <person name="Vesth T."/>
            <person name="Frisvad J.C."/>
            <person name="Nybo J.L."/>
            <person name="Theobald S."/>
            <person name="Kildgaard S."/>
            <person name="Isbrandt T."/>
            <person name="Kuo A."/>
            <person name="Sato A."/>
            <person name="Lyhne E.K."/>
            <person name="Kogle M.E."/>
            <person name="Wiebenga A."/>
            <person name="Kun R.S."/>
            <person name="Lubbers R.J."/>
            <person name="Makela M.R."/>
            <person name="Barry K."/>
            <person name="Chovatia M."/>
            <person name="Clum A."/>
            <person name="Daum C."/>
            <person name="Haridas S."/>
            <person name="He G."/>
            <person name="LaButti K."/>
            <person name="Lipzen A."/>
            <person name="Mondo S."/>
            <person name="Riley R."/>
            <person name="Salamov A."/>
            <person name="Simmons B.A."/>
            <person name="Magnuson J.K."/>
            <person name="Henrissat B."/>
            <person name="Mortensen U.H."/>
            <person name="Larsen T.O."/>
            <person name="Devries R.P."/>
            <person name="Grigoriev I.V."/>
            <person name="Machida M."/>
            <person name="Baker S.E."/>
            <person name="Andersen M.R."/>
        </authorList>
    </citation>
    <scope>NUCLEOTIDE SEQUENCE [LARGE SCALE GENOMIC DNA]</scope>
    <source>
        <strain evidence="1 2">CBS 151.66</strain>
    </source>
</reference>
<name>A0A5N5WR53_9EURO</name>
<sequence>MDKDLEIINARIKKTCTSIPVLDIPVSGPKLFFPGPKFVSMHWRSATSIAIQPHSTKDLKVCCDDLCVTIESLLSEYTSTEEQGRIVSLQRIVQRCMDFKQHLERQEDRYVFLRTSPGERYIGDRMRSITNSRGTEKCVQLSLWPGLVKCVPDAKLLVVPEVVMTSDVKNEHQADENQTNDNHIYENAIDEDQAYMNQIDENQVDEDRVNETQAFTPSGVADQQGLISHGLDSDSTSLCSEAGSDSLSVIPSNNQSDEYLIDHVPWWL</sequence>
<gene>
    <name evidence="1" type="ORF">BDV29DRAFT_179885</name>
</gene>
<protein>
    <submittedName>
        <fullName evidence="1">Uncharacterized protein</fullName>
    </submittedName>
</protein>
<keyword evidence="2" id="KW-1185">Reference proteome</keyword>
<dbReference type="Proteomes" id="UP000326565">
    <property type="component" value="Unassembled WGS sequence"/>
</dbReference>
<dbReference type="EMBL" id="ML732284">
    <property type="protein sequence ID" value="KAB8071031.1"/>
    <property type="molecule type" value="Genomic_DNA"/>
</dbReference>
<dbReference type="OrthoDB" id="4227183at2759"/>
<organism evidence="1 2">
    <name type="scientific">Aspergillus leporis</name>
    <dbReference type="NCBI Taxonomy" id="41062"/>
    <lineage>
        <taxon>Eukaryota</taxon>
        <taxon>Fungi</taxon>
        <taxon>Dikarya</taxon>
        <taxon>Ascomycota</taxon>
        <taxon>Pezizomycotina</taxon>
        <taxon>Eurotiomycetes</taxon>
        <taxon>Eurotiomycetidae</taxon>
        <taxon>Eurotiales</taxon>
        <taxon>Aspergillaceae</taxon>
        <taxon>Aspergillus</taxon>
        <taxon>Aspergillus subgen. Circumdati</taxon>
    </lineage>
</organism>
<evidence type="ECO:0000313" key="1">
    <source>
        <dbReference type="EMBL" id="KAB8071031.1"/>
    </source>
</evidence>